<evidence type="ECO:0000313" key="9">
    <source>
        <dbReference type="EMBL" id="KAK6537232.1"/>
    </source>
</evidence>
<organism evidence="9 10">
    <name type="scientific">Orbilia ellipsospora</name>
    <dbReference type="NCBI Taxonomy" id="2528407"/>
    <lineage>
        <taxon>Eukaryota</taxon>
        <taxon>Fungi</taxon>
        <taxon>Dikarya</taxon>
        <taxon>Ascomycota</taxon>
        <taxon>Pezizomycotina</taxon>
        <taxon>Orbiliomycetes</taxon>
        <taxon>Orbiliales</taxon>
        <taxon>Orbiliaceae</taxon>
        <taxon>Orbilia</taxon>
    </lineage>
</organism>
<sequence length="429" mass="48492">MPHHSRAGSNSRSKSPPWDNDNSESHKASSSLLPLSTSNGGGSSKRQTARAWQIWDTPIGAKAFVGFITFLYMFSGGGMVSQEHILFWTGVYKFNYPMFTAVAQLICTQALLIFFAYFTRLIAPLLNTLQFGFAIAPPNPPVYQKVQGWGWGTRGGILEFEWKTGRKFVFVSAVFSLKILFSNFAFAYGQFPVYQMSRILTIPFALFFATYLQSQTLPVTTLSSALSVTFGLFMTSLRHVRFAPEGFVTGLFSSFFTALYPFTLLQAYNIMLENLNTGPASPGGNNISYEDHQRAFWRLLYYVNTFSLMFILPLSVITGAWHEVYRTCYFLDAGFFWFMLGLSGLLATICFVFLLGMVRLTSPLDAIVANGPRAASTTALLSYFRMQVYSWVGFLMTWTSAWWYLKGRKENYKWEKDGRGRNGGAYEMH</sequence>
<comment type="subcellular location">
    <subcellularLocation>
        <location evidence="7">Golgi apparatus membrane</location>
        <topology evidence="7">Multi-pass membrane protein</topology>
    </subcellularLocation>
    <subcellularLocation>
        <location evidence="7">Cytoplasmic vesicle membrane</location>
        <topology evidence="7">Multi-pass membrane protein</topology>
    </subcellularLocation>
    <subcellularLocation>
        <location evidence="7">Endoplasmic reticulum membrane</location>
        <topology evidence="7">Multi-pass membrane protein</topology>
    </subcellularLocation>
</comment>
<evidence type="ECO:0000256" key="6">
    <source>
        <dbReference type="ARBA" id="ARBA00023136"/>
    </source>
</evidence>
<keyword evidence="6 7" id="KW-0472">Membrane</keyword>
<proteinExistence type="inferred from homology"/>
<feature type="region of interest" description="Disordered" evidence="8">
    <location>
        <begin position="1"/>
        <end position="44"/>
    </location>
</feature>
<dbReference type="EMBL" id="JAVHJO010000009">
    <property type="protein sequence ID" value="KAK6537232.1"/>
    <property type="molecule type" value="Genomic_DNA"/>
</dbReference>
<evidence type="ECO:0000256" key="1">
    <source>
        <dbReference type="ARBA" id="ARBA00003420"/>
    </source>
</evidence>
<feature type="transmembrane region" description="Helical" evidence="7">
    <location>
        <begin position="246"/>
        <end position="268"/>
    </location>
</feature>
<reference evidence="9 10" key="1">
    <citation type="submission" date="2019-10" db="EMBL/GenBank/DDBJ databases">
        <authorList>
            <person name="Palmer J.M."/>
        </authorList>
    </citation>
    <scope>NUCLEOTIDE SEQUENCE [LARGE SCALE GENOMIC DNA]</scope>
    <source>
        <strain evidence="9 10">TWF694</strain>
    </source>
</reference>
<dbReference type="PANTHER" id="PTHR11132">
    <property type="entry name" value="SOLUTE CARRIER FAMILY 35"/>
    <property type="match status" value="1"/>
</dbReference>
<keyword evidence="4 7" id="KW-0812">Transmembrane</keyword>
<evidence type="ECO:0000256" key="5">
    <source>
        <dbReference type="ARBA" id="ARBA00022989"/>
    </source>
</evidence>
<feature type="transmembrane region" description="Helical" evidence="7">
    <location>
        <begin position="168"/>
        <end position="191"/>
    </location>
</feature>
<feature type="transmembrane region" description="Helical" evidence="7">
    <location>
        <begin position="211"/>
        <end position="234"/>
    </location>
</feature>
<comment type="similarity">
    <text evidence="2 7">Belongs to the TPT transporter family. SLC35D subfamily.</text>
</comment>
<evidence type="ECO:0000313" key="10">
    <source>
        <dbReference type="Proteomes" id="UP001365542"/>
    </source>
</evidence>
<feature type="transmembrane region" description="Helical" evidence="7">
    <location>
        <begin position="54"/>
        <end position="74"/>
    </location>
</feature>
<comment type="caution">
    <text evidence="9">The sequence shown here is derived from an EMBL/GenBank/DDBJ whole genome shotgun (WGS) entry which is preliminary data.</text>
</comment>
<evidence type="ECO:0000256" key="3">
    <source>
        <dbReference type="ARBA" id="ARBA00011182"/>
    </source>
</evidence>
<feature type="transmembrane region" description="Helical" evidence="7">
    <location>
        <begin position="299"/>
        <end position="321"/>
    </location>
</feature>
<keyword evidence="7" id="KW-0333">Golgi apparatus</keyword>
<dbReference type="GO" id="GO:0030659">
    <property type="term" value="C:cytoplasmic vesicle membrane"/>
    <property type="evidence" value="ECO:0007669"/>
    <property type="project" value="UniProtKB-SubCell"/>
</dbReference>
<feature type="transmembrane region" description="Helical" evidence="7">
    <location>
        <begin position="333"/>
        <end position="355"/>
    </location>
</feature>
<comment type="function">
    <text evidence="1 7">Involved in the import of GDP-mannose from the cytoplasm into the Golgi lumen.</text>
</comment>
<name>A0AAV9X852_9PEZI</name>
<protein>
    <recommendedName>
        <fullName evidence="7">GDP-mannose transporter</fullName>
        <shortName evidence="7">GMT</shortName>
    </recommendedName>
</protein>
<comment type="subunit">
    <text evidence="3 7">Homooligomer.</text>
</comment>
<dbReference type="InterPro" id="IPR050186">
    <property type="entry name" value="TPT_transporter"/>
</dbReference>
<gene>
    <name evidence="9" type="ORF">TWF694_011428</name>
</gene>
<evidence type="ECO:0000256" key="7">
    <source>
        <dbReference type="RuleBase" id="RU367097"/>
    </source>
</evidence>
<keyword evidence="7" id="KW-0813">Transport</keyword>
<feature type="compositionally biased region" description="Polar residues" evidence="8">
    <location>
        <begin position="28"/>
        <end position="38"/>
    </location>
</feature>
<feature type="transmembrane region" description="Helical" evidence="7">
    <location>
        <begin position="388"/>
        <end position="405"/>
    </location>
</feature>
<keyword evidence="7" id="KW-0762">Sugar transport</keyword>
<dbReference type="Proteomes" id="UP001365542">
    <property type="component" value="Unassembled WGS sequence"/>
</dbReference>
<evidence type="ECO:0000256" key="2">
    <source>
        <dbReference type="ARBA" id="ARBA00010425"/>
    </source>
</evidence>
<dbReference type="GO" id="GO:0000139">
    <property type="term" value="C:Golgi membrane"/>
    <property type="evidence" value="ECO:0007669"/>
    <property type="project" value="UniProtKB-SubCell"/>
</dbReference>
<accession>A0AAV9X852</accession>
<keyword evidence="10" id="KW-1185">Reference proteome</keyword>
<evidence type="ECO:0000256" key="4">
    <source>
        <dbReference type="ARBA" id="ARBA00022692"/>
    </source>
</evidence>
<feature type="transmembrane region" description="Helical" evidence="7">
    <location>
        <begin position="94"/>
        <end position="118"/>
    </location>
</feature>
<dbReference type="GO" id="GO:0005789">
    <property type="term" value="C:endoplasmic reticulum membrane"/>
    <property type="evidence" value="ECO:0007669"/>
    <property type="project" value="UniProtKB-SubCell"/>
</dbReference>
<evidence type="ECO:0000256" key="8">
    <source>
        <dbReference type="SAM" id="MobiDB-lite"/>
    </source>
</evidence>
<keyword evidence="7" id="KW-0256">Endoplasmic reticulum</keyword>
<dbReference type="AlphaFoldDB" id="A0AAV9X852"/>
<keyword evidence="7" id="KW-0968">Cytoplasmic vesicle</keyword>
<keyword evidence="5 7" id="KW-1133">Transmembrane helix</keyword>